<keyword evidence="3" id="KW-1185">Reference proteome</keyword>
<evidence type="ECO:0000256" key="1">
    <source>
        <dbReference type="SAM" id="MobiDB-lite"/>
    </source>
</evidence>
<evidence type="ECO:0000313" key="3">
    <source>
        <dbReference type="Proteomes" id="UP000800235"/>
    </source>
</evidence>
<proteinExistence type="predicted"/>
<dbReference type="Proteomes" id="UP000800235">
    <property type="component" value="Unassembled WGS sequence"/>
</dbReference>
<sequence length="275" mass="31115">MDSYIPNVDGTNEIPPKNRDNPSSRRRNNQFPNSDQPASNQLCNPFSVNPRASPPSTSNQQHYQAPPFTPPRLSPNITQQIPVDDRVAFSRVSTLDRDFSYATPNSSPASRLPAAHVDLSTIWNEIPDALPPLTQNDIKAIMNKSNGSSRESGADSDHVLGNVVKGIYRIKMLNLLHDISRLRELHGMVKHGVLQKYIPRAQRKHILTGYDSSSVYGRYVDARTKRTMRCFFRKTSISCKSFWQTPQDREDDWVGAVYLPKRKLVFIAGDKLLQE</sequence>
<feature type="compositionally biased region" description="Polar residues" evidence="1">
    <location>
        <begin position="54"/>
        <end position="63"/>
    </location>
</feature>
<feature type="region of interest" description="Disordered" evidence="1">
    <location>
        <begin position="1"/>
        <end position="77"/>
    </location>
</feature>
<feature type="compositionally biased region" description="Polar residues" evidence="1">
    <location>
        <begin position="30"/>
        <end position="47"/>
    </location>
</feature>
<dbReference type="EMBL" id="MU007027">
    <property type="protein sequence ID" value="KAF2432203.1"/>
    <property type="molecule type" value="Genomic_DNA"/>
</dbReference>
<comment type="caution">
    <text evidence="2">The sequence shown here is derived from an EMBL/GenBank/DDBJ whole genome shotgun (WGS) entry which is preliminary data.</text>
</comment>
<evidence type="ECO:0000313" key="2">
    <source>
        <dbReference type="EMBL" id="KAF2432203.1"/>
    </source>
</evidence>
<accession>A0A9P4U0R1</accession>
<gene>
    <name evidence="2" type="ORF">EJ08DRAFT_138339</name>
</gene>
<organism evidence="2 3">
    <name type="scientific">Tothia fuscella</name>
    <dbReference type="NCBI Taxonomy" id="1048955"/>
    <lineage>
        <taxon>Eukaryota</taxon>
        <taxon>Fungi</taxon>
        <taxon>Dikarya</taxon>
        <taxon>Ascomycota</taxon>
        <taxon>Pezizomycotina</taxon>
        <taxon>Dothideomycetes</taxon>
        <taxon>Pleosporomycetidae</taxon>
        <taxon>Venturiales</taxon>
        <taxon>Cylindrosympodiaceae</taxon>
        <taxon>Tothia</taxon>
    </lineage>
</organism>
<dbReference type="AlphaFoldDB" id="A0A9P4U0R1"/>
<protein>
    <submittedName>
        <fullName evidence="2">Uncharacterized protein</fullName>
    </submittedName>
</protein>
<name>A0A9P4U0R1_9PEZI</name>
<reference evidence="2" key="1">
    <citation type="journal article" date="2020" name="Stud. Mycol.">
        <title>101 Dothideomycetes genomes: a test case for predicting lifestyles and emergence of pathogens.</title>
        <authorList>
            <person name="Haridas S."/>
            <person name="Albert R."/>
            <person name="Binder M."/>
            <person name="Bloem J."/>
            <person name="Labutti K."/>
            <person name="Salamov A."/>
            <person name="Andreopoulos B."/>
            <person name="Baker S."/>
            <person name="Barry K."/>
            <person name="Bills G."/>
            <person name="Bluhm B."/>
            <person name="Cannon C."/>
            <person name="Castanera R."/>
            <person name="Culley D."/>
            <person name="Daum C."/>
            <person name="Ezra D."/>
            <person name="Gonzalez J."/>
            <person name="Henrissat B."/>
            <person name="Kuo A."/>
            <person name="Liang C."/>
            <person name="Lipzen A."/>
            <person name="Lutzoni F."/>
            <person name="Magnuson J."/>
            <person name="Mondo S."/>
            <person name="Nolan M."/>
            <person name="Ohm R."/>
            <person name="Pangilinan J."/>
            <person name="Park H.-J."/>
            <person name="Ramirez L."/>
            <person name="Alfaro M."/>
            <person name="Sun H."/>
            <person name="Tritt A."/>
            <person name="Yoshinaga Y."/>
            <person name="Zwiers L.-H."/>
            <person name="Turgeon B."/>
            <person name="Goodwin S."/>
            <person name="Spatafora J."/>
            <person name="Crous P."/>
            <person name="Grigoriev I."/>
        </authorList>
    </citation>
    <scope>NUCLEOTIDE SEQUENCE</scope>
    <source>
        <strain evidence="2">CBS 130266</strain>
    </source>
</reference>